<reference evidence="3 4" key="2">
    <citation type="journal article" date="2011" name="Stand. Genomic Sci.">
        <title>Complete genome sequence of Leadbetterella byssophila type strain (4M15).</title>
        <authorList>
            <person name="Abt B."/>
            <person name="Teshima H."/>
            <person name="Lucas S."/>
            <person name="Lapidus A."/>
            <person name="Del Rio T.G."/>
            <person name="Nolan M."/>
            <person name="Tice H."/>
            <person name="Cheng J.F."/>
            <person name="Pitluck S."/>
            <person name="Liolios K."/>
            <person name="Pagani I."/>
            <person name="Ivanova N."/>
            <person name="Mavromatis K."/>
            <person name="Pati A."/>
            <person name="Tapia R."/>
            <person name="Han C."/>
            <person name="Goodwin L."/>
            <person name="Chen A."/>
            <person name="Palaniappan K."/>
            <person name="Land M."/>
            <person name="Hauser L."/>
            <person name="Chang Y.J."/>
            <person name="Jeffries C.D."/>
            <person name="Rohde M."/>
            <person name="Goker M."/>
            <person name="Tindall B.J."/>
            <person name="Detter J.C."/>
            <person name="Woyke T."/>
            <person name="Bristow J."/>
            <person name="Eisen J.A."/>
            <person name="Markowitz V."/>
            <person name="Hugenholtz P."/>
            <person name="Klenk H.P."/>
            <person name="Kyrpides N.C."/>
        </authorList>
    </citation>
    <scope>NUCLEOTIDE SEQUENCE [LARGE SCALE GENOMIC DNA]</scope>
    <source>
        <strain evidence="4">DSM 17132 / JCM 16389 / KACC 11308 / NBRC 106382 / 4M15</strain>
    </source>
</reference>
<dbReference type="Gene3D" id="3.30.565.10">
    <property type="entry name" value="Histidine kinase-like ATPase, C-terminal domain"/>
    <property type="match status" value="1"/>
</dbReference>
<dbReference type="EMBL" id="CP002305">
    <property type="protein sequence ID" value="ADQ17695.1"/>
    <property type="molecule type" value="Genomic_DNA"/>
</dbReference>
<evidence type="ECO:0000313" key="4">
    <source>
        <dbReference type="Proteomes" id="UP000007435"/>
    </source>
</evidence>
<feature type="transmembrane region" description="Helical" evidence="1">
    <location>
        <begin position="125"/>
        <end position="147"/>
    </location>
</feature>
<keyword evidence="4" id="KW-1185">Reference proteome</keyword>
<keyword evidence="3" id="KW-0808">Transferase</keyword>
<dbReference type="Pfam" id="PF02518">
    <property type="entry name" value="HATPase_c"/>
    <property type="match status" value="1"/>
</dbReference>
<feature type="transmembrane region" description="Helical" evidence="1">
    <location>
        <begin position="196"/>
        <end position="215"/>
    </location>
</feature>
<feature type="transmembrane region" description="Helical" evidence="1">
    <location>
        <begin position="227"/>
        <end position="249"/>
    </location>
</feature>
<dbReference type="SMART" id="SM00387">
    <property type="entry name" value="HATPase_c"/>
    <property type="match status" value="1"/>
</dbReference>
<dbReference type="InterPro" id="IPR010559">
    <property type="entry name" value="Sig_transdc_His_kin_internal"/>
</dbReference>
<keyword evidence="1" id="KW-0472">Membrane</keyword>
<dbReference type="eggNOG" id="COG2972">
    <property type="taxonomic scope" value="Bacteria"/>
</dbReference>
<dbReference type="PANTHER" id="PTHR34220:SF7">
    <property type="entry name" value="SENSOR HISTIDINE KINASE YPDA"/>
    <property type="match status" value="1"/>
</dbReference>
<feature type="transmembrane region" description="Helical" evidence="1">
    <location>
        <begin position="255"/>
        <end position="276"/>
    </location>
</feature>
<dbReference type="Pfam" id="PF07695">
    <property type="entry name" value="7TMR-DISM_7TM"/>
    <property type="match status" value="1"/>
</dbReference>
<dbReference type="AlphaFoldDB" id="E4RSF9"/>
<name>E4RSF9_LEAB4</name>
<feature type="transmembrane region" description="Helical" evidence="1">
    <location>
        <begin position="285"/>
        <end position="305"/>
    </location>
</feature>
<dbReference type="OrthoDB" id="6190788at2"/>
<dbReference type="Pfam" id="PF06580">
    <property type="entry name" value="His_kinase"/>
    <property type="match status" value="1"/>
</dbReference>
<dbReference type="Proteomes" id="UP000007435">
    <property type="component" value="Chromosome"/>
</dbReference>
<dbReference type="PANTHER" id="PTHR34220">
    <property type="entry name" value="SENSOR HISTIDINE KINASE YPDA"/>
    <property type="match status" value="1"/>
</dbReference>
<organism evidence="3 4">
    <name type="scientific">Leadbetterella byssophila (strain DSM 17132 / JCM 16389 / KACC 11308 / NBRC 106382 / 4M15)</name>
    <dbReference type="NCBI Taxonomy" id="649349"/>
    <lineage>
        <taxon>Bacteria</taxon>
        <taxon>Pseudomonadati</taxon>
        <taxon>Bacteroidota</taxon>
        <taxon>Cytophagia</taxon>
        <taxon>Cytophagales</taxon>
        <taxon>Leadbetterellaceae</taxon>
        <taxon>Leadbetterella</taxon>
    </lineage>
</organism>
<evidence type="ECO:0000259" key="2">
    <source>
        <dbReference type="SMART" id="SM00387"/>
    </source>
</evidence>
<evidence type="ECO:0000256" key="1">
    <source>
        <dbReference type="SAM" id="Phobius"/>
    </source>
</evidence>
<feature type="domain" description="Histidine kinase/HSP90-like ATPase" evidence="2">
    <location>
        <begin position="459"/>
        <end position="569"/>
    </location>
</feature>
<dbReference type="InterPro" id="IPR036890">
    <property type="entry name" value="HATPase_C_sf"/>
</dbReference>
<feature type="transmembrane region" description="Helical" evidence="1">
    <location>
        <begin position="154"/>
        <end position="172"/>
    </location>
</feature>
<keyword evidence="3" id="KW-0418">Kinase</keyword>
<keyword evidence="1" id="KW-1133">Transmembrane helix</keyword>
<dbReference type="GO" id="GO:0016020">
    <property type="term" value="C:membrane"/>
    <property type="evidence" value="ECO:0007669"/>
    <property type="project" value="InterPro"/>
</dbReference>
<dbReference type="STRING" id="649349.Lbys_1999"/>
<protein>
    <submittedName>
        <fullName evidence="3">Signal transduction histidine kinase, LytS</fullName>
    </submittedName>
</protein>
<dbReference type="InterPro" id="IPR011623">
    <property type="entry name" value="7TMR_DISM_rcpt_extracell_dom1"/>
</dbReference>
<proteinExistence type="predicted"/>
<gene>
    <name evidence="3" type="ordered locus">Lbys_1999</name>
</gene>
<reference key="1">
    <citation type="submission" date="2010-11" db="EMBL/GenBank/DDBJ databases">
        <title>The complete genome of Leadbetterella byssophila DSM 17132.</title>
        <authorList>
            <consortium name="US DOE Joint Genome Institute (JGI-PGF)"/>
            <person name="Lucas S."/>
            <person name="Copeland A."/>
            <person name="Lapidus A."/>
            <person name="Glavina del Rio T."/>
            <person name="Dalin E."/>
            <person name="Tice H."/>
            <person name="Bruce D."/>
            <person name="Goodwin L."/>
            <person name="Pitluck S."/>
            <person name="Kyrpides N."/>
            <person name="Mavromatis K."/>
            <person name="Ivanova N."/>
            <person name="Teshima H."/>
            <person name="Brettin T."/>
            <person name="Detter J.C."/>
            <person name="Han C."/>
            <person name="Tapia R."/>
            <person name="Land M."/>
            <person name="Hauser L."/>
            <person name="Markowitz V."/>
            <person name="Cheng J.-F."/>
            <person name="Hugenholtz P."/>
            <person name="Woyke T."/>
            <person name="Wu D."/>
            <person name="Tindall B."/>
            <person name="Pomrenke H.G."/>
            <person name="Brambilla E."/>
            <person name="Klenk H.-P."/>
            <person name="Eisen J.A."/>
        </authorList>
    </citation>
    <scope>NUCLEOTIDE SEQUENCE [LARGE SCALE GENOMIC DNA]</scope>
    <source>
        <strain>DSM 17132</strain>
    </source>
</reference>
<dbReference type="KEGG" id="lby:Lbys_1999"/>
<sequence>MFLFLMLLWGQLPYAQEMQIYKEPIPQEKGEFVYLKNRRDVLTYLIAVDTLSEEVYFKDTSGLGYIRTGRTFPDFPEISKVPVRANSALVRIEQKTGIKYHPPYWTYEEVLDYIYRYKQRTELQLLINTLSIGFLTFLLLFFIFYSFVARQKLYYLYVVYIFMAWLFCLSMPNELPLPAKQFLTAAGIDQDIDETALAWMFIFYIAFSDELLGISIQSKSLKRIFRVCYVGLGLYGFFQLVIGIWHIHVPFLHEIYLGFRLLFLPLYIFILALVIFKVNSPLKTYLLVANGFMLLGALVSVVINYSDVYLYWGENRLIHATFLQLGILAETACFAFALGYHNTLIRKQRDEKERQQFAMERRVNKLTLQAIETQMNPHFLFNGINAVRDLMMKNEKEAAKDYLNTLALLLRSSLMNSRKEEVSLEEELEYVKLYLTIEKLRLGSEFHFEIKCDEELDPGTLLLPSQLLHPIVENAVKHGLRWKEGEKWVKISIFRDGVECWKISIKDNGIGRTKSEELKKADPLKSTGLGLPLVQEKLKLYYNLQGKEVEFEVLDQEGTEVLFTFWTWKK</sequence>
<dbReference type="InterPro" id="IPR050640">
    <property type="entry name" value="Bact_2-comp_sensor_kinase"/>
</dbReference>
<keyword evidence="1" id="KW-0812">Transmembrane</keyword>
<evidence type="ECO:0000313" key="3">
    <source>
        <dbReference type="EMBL" id="ADQ17695.1"/>
    </source>
</evidence>
<feature type="transmembrane region" description="Helical" evidence="1">
    <location>
        <begin position="317"/>
        <end position="340"/>
    </location>
</feature>
<dbReference type="GO" id="GO:0000155">
    <property type="term" value="F:phosphorelay sensor kinase activity"/>
    <property type="evidence" value="ECO:0007669"/>
    <property type="project" value="InterPro"/>
</dbReference>
<dbReference type="HOGENOM" id="CLU_028525_0_0_10"/>
<dbReference type="RefSeq" id="WP_013408741.1">
    <property type="nucleotide sequence ID" value="NC_014655.1"/>
</dbReference>
<dbReference type="InterPro" id="IPR003594">
    <property type="entry name" value="HATPase_dom"/>
</dbReference>
<accession>E4RSF9</accession>
<dbReference type="SUPFAM" id="SSF55874">
    <property type="entry name" value="ATPase domain of HSP90 chaperone/DNA topoisomerase II/histidine kinase"/>
    <property type="match status" value="1"/>
</dbReference>